<organism evidence="2 3">
    <name type="scientific">Rhizophlyctis rosea</name>
    <dbReference type="NCBI Taxonomy" id="64517"/>
    <lineage>
        <taxon>Eukaryota</taxon>
        <taxon>Fungi</taxon>
        <taxon>Fungi incertae sedis</taxon>
        <taxon>Chytridiomycota</taxon>
        <taxon>Chytridiomycota incertae sedis</taxon>
        <taxon>Chytridiomycetes</taxon>
        <taxon>Rhizophlyctidales</taxon>
        <taxon>Rhizophlyctidaceae</taxon>
        <taxon>Rhizophlyctis</taxon>
    </lineage>
</organism>
<dbReference type="Proteomes" id="UP001212841">
    <property type="component" value="Unassembled WGS sequence"/>
</dbReference>
<proteinExistence type="predicted"/>
<protein>
    <recommendedName>
        <fullName evidence="1">F-box domain-containing protein</fullName>
    </recommendedName>
</protein>
<dbReference type="CDD" id="cd09917">
    <property type="entry name" value="F-box_SF"/>
    <property type="match status" value="1"/>
</dbReference>
<dbReference type="EMBL" id="JADGJD010000159">
    <property type="protein sequence ID" value="KAJ3054092.1"/>
    <property type="molecule type" value="Genomic_DNA"/>
</dbReference>
<dbReference type="InterPro" id="IPR036047">
    <property type="entry name" value="F-box-like_dom_sf"/>
</dbReference>
<sequence>MQTSNTYLLTQIFSYLPVDTIVNCERTCRLWKDVSLSYPNQIWQPKLLRAFPEGCAPERCGEENWRDLAILWGAWGRQWKPKLAKIDVVELGEHEAFCVCEGFKHQLTFVASHTTTNYDIRGVSLNGEVIYRTDLTAEPLHQWNVLTAPNRSTVVPSKPKQLCTFVRAPQPYPTIFTILAANLPIGINLSTSEAGLKICGEVYASYWWSGDRRYVSFQQGETAILGDGNPKPFQQSASSLLSFNETIAAYFKPNADGRLGDLDLEVIRLKDRKLIARSPRSLAWEPNILEEKLIVTGFNILHFHGIGNQTATTCDVYDFYLNHCAILTLTDDVVHLEVSDDGRFIIVRRREDRMVVFDVLKRQKIRLVNRQTDKRDGWFFGVTEYAVDKEGKRTGAGDSKIHFRPIDALRNRREKTFF</sequence>
<comment type="caution">
    <text evidence="2">The sequence shown here is derived from an EMBL/GenBank/DDBJ whole genome shotgun (WGS) entry which is preliminary data.</text>
</comment>
<dbReference type="Gene3D" id="1.20.1280.50">
    <property type="match status" value="1"/>
</dbReference>
<dbReference type="Pfam" id="PF12937">
    <property type="entry name" value="F-box-like"/>
    <property type="match status" value="1"/>
</dbReference>
<dbReference type="InterPro" id="IPR001810">
    <property type="entry name" value="F-box_dom"/>
</dbReference>
<accession>A0AAD5X6H4</accession>
<evidence type="ECO:0000313" key="2">
    <source>
        <dbReference type="EMBL" id="KAJ3054092.1"/>
    </source>
</evidence>
<dbReference type="AlphaFoldDB" id="A0AAD5X6H4"/>
<reference evidence="2" key="1">
    <citation type="submission" date="2020-05" db="EMBL/GenBank/DDBJ databases">
        <title>Phylogenomic resolution of chytrid fungi.</title>
        <authorList>
            <person name="Stajich J.E."/>
            <person name="Amses K."/>
            <person name="Simmons R."/>
            <person name="Seto K."/>
            <person name="Myers J."/>
            <person name="Bonds A."/>
            <person name="Quandt C.A."/>
            <person name="Barry K."/>
            <person name="Liu P."/>
            <person name="Grigoriev I."/>
            <person name="Longcore J.E."/>
            <person name="James T.Y."/>
        </authorList>
    </citation>
    <scope>NUCLEOTIDE SEQUENCE</scope>
    <source>
        <strain evidence="2">JEL0318</strain>
    </source>
</reference>
<evidence type="ECO:0000313" key="3">
    <source>
        <dbReference type="Proteomes" id="UP001212841"/>
    </source>
</evidence>
<evidence type="ECO:0000259" key="1">
    <source>
        <dbReference type="Pfam" id="PF12937"/>
    </source>
</evidence>
<gene>
    <name evidence="2" type="ORF">HK097_002678</name>
</gene>
<keyword evidence="3" id="KW-1185">Reference proteome</keyword>
<feature type="domain" description="F-box" evidence="1">
    <location>
        <begin position="8"/>
        <end position="36"/>
    </location>
</feature>
<name>A0AAD5X6H4_9FUNG</name>
<dbReference type="SUPFAM" id="SSF81383">
    <property type="entry name" value="F-box domain"/>
    <property type="match status" value="1"/>
</dbReference>